<feature type="compositionally biased region" description="Low complexity" evidence="1">
    <location>
        <begin position="191"/>
        <end position="213"/>
    </location>
</feature>
<feature type="compositionally biased region" description="Basic and acidic residues" evidence="1">
    <location>
        <begin position="171"/>
        <end position="190"/>
    </location>
</feature>
<evidence type="ECO:0000256" key="1">
    <source>
        <dbReference type="SAM" id="MobiDB-lite"/>
    </source>
</evidence>
<dbReference type="EMBL" id="CP025184">
    <property type="protein sequence ID" value="AWV20012.1"/>
    <property type="molecule type" value="Genomic_DNA"/>
</dbReference>
<name>A0A4Y1MPT9_9PROT</name>
<proteinExistence type="predicted"/>
<reference evidence="2" key="1">
    <citation type="submission" date="2017-12" db="EMBL/GenBank/DDBJ databases">
        <authorList>
            <person name="Martens C."/>
            <person name="Dahlstrom E."/>
            <person name="Barbian K."/>
            <person name="Sykora L."/>
            <person name="Ricklefs S."/>
            <person name="Bruno D."/>
            <person name="Anzick I."/>
            <person name="Myles I."/>
            <person name="Datta S.K."/>
        </authorList>
    </citation>
    <scope>NUCLEOTIDE SEQUENCE</scope>
    <source>
        <strain evidence="2">AD2</strain>
        <plasmid evidence="2">p3-AD2</plasmid>
    </source>
</reference>
<sequence>MGGPCFDSLRSWRAAQQTARTKEPLHPKTQRPHFVGGLEHPCLNRRSSLSLRHDQNKYFADSCCQLYSSTNQLRFSVNKFPCGVFMPAGRKPPIMPPRNLLGAGSATIGKRPPLPYRQKLAELRDKRRSQKWGRSTFAVTSASDARATTTLPNDPRTAARQALTAAQPMIERGRSRAQRKIEGAQHRMADEIAQARIEGAAGAATQPATDAATNRPLRREAGRYDGLKDGQLG</sequence>
<feature type="compositionally biased region" description="Basic and acidic residues" evidence="1">
    <location>
        <begin position="217"/>
        <end position="233"/>
    </location>
</feature>
<geneLocation type="plasmid" evidence="2">
    <name>p3-AD2</name>
</geneLocation>
<feature type="region of interest" description="Disordered" evidence="1">
    <location>
        <begin position="165"/>
        <end position="233"/>
    </location>
</feature>
<accession>A0A4Y1MPT9</accession>
<organism evidence="2">
    <name type="scientific">Roseomonas mucosa</name>
    <dbReference type="NCBI Taxonomy" id="207340"/>
    <lineage>
        <taxon>Bacteria</taxon>
        <taxon>Pseudomonadati</taxon>
        <taxon>Pseudomonadota</taxon>
        <taxon>Alphaproteobacteria</taxon>
        <taxon>Acetobacterales</taxon>
        <taxon>Roseomonadaceae</taxon>
        <taxon>Roseomonas</taxon>
    </lineage>
</organism>
<gene>
    <name evidence="2" type="ORF">RADP37_05501</name>
</gene>
<dbReference type="AlphaFoldDB" id="A0A4Y1MPT9"/>
<protein>
    <submittedName>
        <fullName evidence="2">Uncharacterized protein</fullName>
    </submittedName>
</protein>
<evidence type="ECO:0000313" key="2">
    <source>
        <dbReference type="EMBL" id="AWV20012.1"/>
    </source>
</evidence>
<keyword evidence="2" id="KW-0614">Plasmid</keyword>